<dbReference type="PANTHER" id="PTHR40038:SF1">
    <property type="entry name" value="MEMBRANE-ASSOCIATED PROTEIN TCAA"/>
    <property type="match status" value="1"/>
</dbReference>
<feature type="transmembrane region" description="Helical" evidence="6">
    <location>
        <begin position="58"/>
        <end position="77"/>
    </location>
</feature>
<evidence type="ECO:0000259" key="8">
    <source>
        <dbReference type="Pfam" id="PF22813"/>
    </source>
</evidence>
<dbReference type="OrthoDB" id="1895190at2"/>
<evidence type="ECO:0000256" key="2">
    <source>
        <dbReference type="ARBA" id="ARBA00022475"/>
    </source>
</evidence>
<feature type="domain" description="YvbJ-like NTF2-like" evidence="11">
    <location>
        <begin position="353"/>
        <end position="470"/>
    </location>
</feature>
<dbReference type="Pfam" id="PF22820">
    <property type="entry name" value="TcaA_3rd_4th"/>
    <property type="match status" value="1"/>
</dbReference>
<feature type="domain" description="TcaA second" evidence="8">
    <location>
        <begin position="83"/>
        <end position="190"/>
    </location>
</feature>
<dbReference type="InterPro" id="IPR026870">
    <property type="entry name" value="Zinc_ribbon_dom"/>
</dbReference>
<reference evidence="12 13" key="1">
    <citation type="submission" date="2018-06" db="EMBL/GenBank/DDBJ databases">
        <title>Paenibacillus imtechensis sp. nov.</title>
        <authorList>
            <person name="Pinnaka A.K."/>
            <person name="Singh H."/>
            <person name="Kaur M."/>
        </authorList>
    </citation>
    <scope>NUCLEOTIDE SEQUENCE [LARGE SCALE GENOMIC DNA]</scope>
    <source>
        <strain evidence="12 13">SMB1</strain>
    </source>
</reference>
<evidence type="ECO:0000256" key="1">
    <source>
        <dbReference type="ARBA" id="ARBA00004162"/>
    </source>
</evidence>
<dbReference type="Pfam" id="PF13240">
    <property type="entry name" value="Zn_Ribbon_1"/>
    <property type="match status" value="1"/>
</dbReference>
<keyword evidence="4 6" id="KW-1133">Transmembrane helix</keyword>
<dbReference type="InterPro" id="IPR054528">
    <property type="entry name" value="TcaA_5th"/>
</dbReference>
<name>A0A2W1L6L1_9BACL</name>
<feature type="domain" description="TcaA protein NTF2-like" evidence="9">
    <location>
        <begin position="517"/>
        <end position="629"/>
    </location>
</feature>
<comment type="caution">
    <text evidence="12">The sequence shown here is derived from an EMBL/GenBank/DDBJ whole genome shotgun (WGS) entry which is preliminary data.</text>
</comment>
<evidence type="ECO:0000259" key="11">
    <source>
        <dbReference type="Pfam" id="PF25155"/>
    </source>
</evidence>
<comment type="subcellular location">
    <subcellularLocation>
        <location evidence="1">Cell membrane</location>
        <topology evidence="1">Single-pass membrane protein</topology>
    </subcellularLocation>
</comment>
<dbReference type="InterPro" id="IPR056902">
    <property type="entry name" value="NTF2_YvbJ"/>
</dbReference>
<accession>A0A2W1L6L1</accession>
<dbReference type="PANTHER" id="PTHR40038">
    <property type="entry name" value="MEMBRANE-ASSOCIATED PROTEIN TCAA"/>
    <property type="match status" value="1"/>
</dbReference>
<dbReference type="InterPro" id="IPR054529">
    <property type="entry name" value="TcaA_2nd"/>
</dbReference>
<keyword evidence="13" id="KW-1185">Reference proteome</keyword>
<evidence type="ECO:0000256" key="3">
    <source>
        <dbReference type="ARBA" id="ARBA00022692"/>
    </source>
</evidence>
<dbReference type="EMBL" id="QKRB01000053">
    <property type="protein sequence ID" value="PZD94469.1"/>
    <property type="molecule type" value="Genomic_DNA"/>
</dbReference>
<evidence type="ECO:0000256" key="4">
    <source>
        <dbReference type="ARBA" id="ARBA00022989"/>
    </source>
</evidence>
<keyword evidence="3 6" id="KW-0812">Transmembrane</keyword>
<evidence type="ECO:0008006" key="14">
    <source>
        <dbReference type="Google" id="ProtNLM"/>
    </source>
</evidence>
<dbReference type="Proteomes" id="UP000249522">
    <property type="component" value="Unassembled WGS sequence"/>
</dbReference>
<dbReference type="AlphaFoldDB" id="A0A2W1L6L1"/>
<dbReference type="Pfam" id="PF22819">
    <property type="entry name" value="TcaA_5th"/>
    <property type="match status" value="1"/>
</dbReference>
<dbReference type="InterPro" id="IPR054530">
    <property type="entry name" value="TcaA_4th"/>
</dbReference>
<keyword evidence="5 6" id="KW-0472">Membrane</keyword>
<dbReference type="GO" id="GO:0005886">
    <property type="term" value="C:plasma membrane"/>
    <property type="evidence" value="ECO:0007669"/>
    <property type="project" value="UniProtKB-SubCell"/>
</dbReference>
<gene>
    <name evidence="12" type="ORF">DNH61_18940</name>
</gene>
<evidence type="ECO:0000259" key="9">
    <source>
        <dbReference type="Pfam" id="PF22819"/>
    </source>
</evidence>
<proteinExistence type="predicted"/>
<protein>
    <recommendedName>
        <fullName evidence="14">Zinc-ribbon domain-containing protein</fullName>
    </recommendedName>
</protein>
<feature type="domain" description="TcaA 4th" evidence="10">
    <location>
        <begin position="269"/>
        <end position="342"/>
    </location>
</feature>
<dbReference type="Pfam" id="PF22813">
    <property type="entry name" value="TcaA_2nd"/>
    <property type="match status" value="1"/>
</dbReference>
<dbReference type="Pfam" id="PF25155">
    <property type="entry name" value="NTF2_YvbJ"/>
    <property type="match status" value="1"/>
</dbReference>
<keyword evidence="2" id="KW-1003">Cell membrane</keyword>
<evidence type="ECO:0000259" key="10">
    <source>
        <dbReference type="Pfam" id="PF22820"/>
    </source>
</evidence>
<evidence type="ECO:0000256" key="5">
    <source>
        <dbReference type="ARBA" id="ARBA00023136"/>
    </source>
</evidence>
<feature type="domain" description="Zinc-ribbon" evidence="7">
    <location>
        <begin position="3"/>
        <end position="24"/>
    </location>
</feature>
<dbReference type="RefSeq" id="WP_111148275.1">
    <property type="nucleotide sequence ID" value="NZ_QKRB01000053.1"/>
</dbReference>
<evidence type="ECO:0000256" key="6">
    <source>
        <dbReference type="SAM" id="Phobius"/>
    </source>
</evidence>
<sequence>MRYCRECGTALSEGAQFCKSCGTSASTSTVQSQTGQQRTVQQQVVAKPRAPLPRKAKIQLAVGASFVILLVAGYLIGAHLTGKERLIAGFEQALNKQDAKAAARYLTSTDERLAINEESVAGFMRYLDANPDAVKEVAASLQRQSSRMDEDASLTNGYYGTRDNYGLDGLVVLEKKGKQFLIFDKFELTVEPVYLTLETNYKDVSLLLDGKELAVTDKLDYSKTFGPYVPGIYNLEAKLKSHYMELSRTEEISLVAVGSKQIADLYLEGQDISVYTGLDDTEGLQAILFINDNDTGVNPFEQSMIGPVLTDGSMTASIEVEYPWGKMQSGKAPIEDSYVDIKLADNEDFQQGIMDLVVLNTREFLEAFTSGKVDGMTTATEDYKAGLQESVEYNQQHGYSYAGKYMATDFDLDSFRLYRSEGHWYVTLNTREHVEEDHFYPDEEPVLEELSNMYEITLVYDESAKTWLVELVENNYGFNDEHMVTHTEEKPALYTSVWADGGVAAAAASASVGSALEQMQVFMKDYLNASVEAINNRDFSYVSHLMEPSGPAYKESADYIVYLEKKGITEELLGVKVQKAEEVSDGAYEVTTAEKYMITSKDGTSKNRKFISKYKVVFSETDGWLLHTLISTDEEV</sequence>
<evidence type="ECO:0000313" key="13">
    <source>
        <dbReference type="Proteomes" id="UP000249522"/>
    </source>
</evidence>
<evidence type="ECO:0000313" key="12">
    <source>
        <dbReference type="EMBL" id="PZD94469.1"/>
    </source>
</evidence>
<evidence type="ECO:0000259" key="7">
    <source>
        <dbReference type="Pfam" id="PF13240"/>
    </source>
</evidence>
<organism evidence="12 13">
    <name type="scientific">Paenibacillus sambharensis</name>
    <dbReference type="NCBI Taxonomy" id="1803190"/>
    <lineage>
        <taxon>Bacteria</taxon>
        <taxon>Bacillati</taxon>
        <taxon>Bacillota</taxon>
        <taxon>Bacilli</taxon>
        <taxon>Bacillales</taxon>
        <taxon>Paenibacillaceae</taxon>
        <taxon>Paenibacillus</taxon>
    </lineage>
</organism>